<proteinExistence type="inferred from homology"/>
<dbReference type="PROSITE" id="PS50942">
    <property type="entry name" value="ENTH"/>
    <property type="match status" value="1"/>
</dbReference>
<dbReference type="PROSITE" id="PS50945">
    <property type="entry name" value="I_LWEQ"/>
    <property type="match status" value="1"/>
</dbReference>
<comment type="similarity">
    <text evidence="2">Belongs to the SLA2 family.</text>
</comment>
<reference evidence="8 9" key="1">
    <citation type="submission" date="2023-08" db="EMBL/GenBank/DDBJ databases">
        <title>A Necator americanus chromosomal reference genome.</title>
        <authorList>
            <person name="Ilik V."/>
            <person name="Petrzelkova K.J."/>
            <person name="Pardy F."/>
            <person name="Fuh T."/>
            <person name="Niatou-Singa F.S."/>
            <person name="Gouil Q."/>
            <person name="Baker L."/>
            <person name="Ritchie M.E."/>
            <person name="Jex A.R."/>
            <person name="Gazzola D."/>
            <person name="Li H."/>
            <person name="Toshio Fujiwara R."/>
            <person name="Zhan B."/>
            <person name="Aroian R.V."/>
            <person name="Pafco B."/>
            <person name="Schwarz E.M."/>
        </authorList>
    </citation>
    <scope>NUCLEOTIDE SEQUENCE [LARGE SCALE GENOMIC DNA]</scope>
    <source>
        <strain evidence="8 9">Aroian</strain>
        <tissue evidence="8">Whole animal</tissue>
    </source>
</reference>
<evidence type="ECO:0000259" key="7">
    <source>
        <dbReference type="PROSITE" id="PS50945"/>
    </source>
</evidence>
<comment type="subcellular location">
    <subcellularLocation>
        <location evidence="1">Cytoplasm</location>
    </subcellularLocation>
</comment>
<gene>
    <name evidence="8" type="primary">Necator_chrIII.g11488</name>
    <name evidence="8" type="ORF">RB195_010723</name>
</gene>
<keyword evidence="3" id="KW-0963">Cytoplasm</keyword>
<dbReference type="SUPFAM" id="SSF48464">
    <property type="entry name" value="ENTH/VHS domain"/>
    <property type="match status" value="1"/>
</dbReference>
<feature type="domain" description="I/LWEQ" evidence="7">
    <location>
        <begin position="658"/>
        <end position="899"/>
    </location>
</feature>
<feature type="coiled-coil region" evidence="5">
    <location>
        <begin position="448"/>
        <end position="510"/>
    </location>
</feature>
<keyword evidence="5" id="KW-0175">Coiled coil</keyword>
<accession>A0ABR1CZ56</accession>
<keyword evidence="9" id="KW-1185">Reference proteome</keyword>
<organism evidence="8 9">
    <name type="scientific">Necator americanus</name>
    <name type="common">Human hookworm</name>
    <dbReference type="NCBI Taxonomy" id="51031"/>
    <lineage>
        <taxon>Eukaryota</taxon>
        <taxon>Metazoa</taxon>
        <taxon>Ecdysozoa</taxon>
        <taxon>Nematoda</taxon>
        <taxon>Chromadorea</taxon>
        <taxon>Rhabditida</taxon>
        <taxon>Rhabditina</taxon>
        <taxon>Rhabditomorpha</taxon>
        <taxon>Strongyloidea</taxon>
        <taxon>Ancylostomatidae</taxon>
        <taxon>Bunostominae</taxon>
        <taxon>Necator</taxon>
    </lineage>
</organism>
<evidence type="ECO:0000256" key="3">
    <source>
        <dbReference type="ARBA" id="ARBA00022490"/>
    </source>
</evidence>
<dbReference type="PANTHER" id="PTHR10407">
    <property type="entry name" value="HUNTINGTIN INTERACTING PROTEIN 1"/>
    <property type="match status" value="1"/>
</dbReference>
<dbReference type="InterPro" id="IPR008942">
    <property type="entry name" value="ENTH_VHS"/>
</dbReference>
<dbReference type="Pfam" id="PF07651">
    <property type="entry name" value="ANTH"/>
    <property type="match status" value="1"/>
</dbReference>
<feature type="coiled-coil region" evidence="5">
    <location>
        <begin position="631"/>
        <end position="694"/>
    </location>
</feature>
<dbReference type="Gene3D" id="1.25.40.90">
    <property type="match status" value="1"/>
</dbReference>
<dbReference type="Pfam" id="PF01608">
    <property type="entry name" value="I_LWEQ"/>
    <property type="match status" value="1"/>
</dbReference>
<evidence type="ECO:0000256" key="5">
    <source>
        <dbReference type="SAM" id="Coils"/>
    </source>
</evidence>
<dbReference type="InterPro" id="IPR035964">
    <property type="entry name" value="I/LWEQ_dom_sf"/>
</dbReference>
<name>A0ABR1CZ56_NECAM</name>
<comment type="caution">
    <text evidence="8">The sequence shown here is derived from an EMBL/GenBank/DDBJ whole genome shotgun (WGS) entry which is preliminary data.</text>
</comment>
<dbReference type="SMART" id="SM00273">
    <property type="entry name" value="ENTH"/>
    <property type="match status" value="1"/>
</dbReference>
<evidence type="ECO:0000313" key="8">
    <source>
        <dbReference type="EMBL" id="KAK6743612.1"/>
    </source>
</evidence>
<sequence>MDREAFVKGQLEAVHKALTKYEVPLKPKHARRLIVGTHQERSSAVFWNAVNRIQLEKNPVMTWKFCHLLHKLIRDGHRRVPEESHRFISRIKQLGQFWKHLNTSGYGICNETYSKLLVERLEFHRKYPVMPGSLVLTESQIKTLESDLDNAFEMTIDMLDQMDNLLSLQSKVYDAMECLRWSSLVPQGQCLLAPLILVILDTSKFYDYLVKMIFKLHGQVPPDALEGHRTRFREVFRRTKKFYEESSNLQYFKYLVSIPTLPSAAPNFLQASDLESYQTPHAYLHSEGSEDGQSVAADEVLLDLSAEEQVQQHSHSQDPRDEQIIALTHDLEDERFAKERLIAEARSRIEQYENRLAQMQSEYEHVRREADEAHDESECLRRELATRDIQRVQSDDARVLEATEQARLAEERFVKMKGAYEKFRLEHVAALTKLGDLQKEFAVSEKTRMDKEEELTALSRRLEESEKVKSSLLSKSEGDALAVDELRSQLAKADIDMEELRQSMEHLKASHKSELVTAADRYVDEKAEIEKKLSGMIRAAVLTTLSRCDEELPNSSSISYPPHLALSALNVLINFINEKQTVAMSDTIVMAHATILAVNACASAAYTSSIQHFDGVNEQCHVIVQAIQEPLSSSRLDFKRLEVECKKLQEMMTALPLQSDIDKDVLGNELENEMARMSEAIRAAVEQIEKIQLKARNNNDGIRLEVNEAILGCCQQLMAAIMALVSSSRELQAEIVAAGRGGASPHEFYKRNHQWTEGLLSAAKAVGVAARVLVESADGVVTGNGKFEQLIVAAQEIAASTAQLFVSSRVKADKDSEKFAALSVSSKSVNQCTAQVVAAVKSGQTTLNEQDNLNFSHLTLHEAKKEEMESQVRMLELEQKLVMERKKLAELRKQHYHMAQLAVAEQNGGSGERDSSFEFIG</sequence>
<dbReference type="PANTHER" id="PTHR10407:SF15">
    <property type="entry name" value="HUNTINGTIN INTERACTING PROTEIN 1"/>
    <property type="match status" value="1"/>
</dbReference>
<dbReference type="Gene3D" id="1.20.5.1700">
    <property type="match status" value="1"/>
</dbReference>
<dbReference type="CDD" id="cd17006">
    <property type="entry name" value="ANTH_N_HIP1_like"/>
    <property type="match status" value="1"/>
</dbReference>
<evidence type="ECO:0000256" key="2">
    <source>
        <dbReference type="ARBA" id="ARBA00010135"/>
    </source>
</evidence>
<dbReference type="InterPro" id="IPR002558">
    <property type="entry name" value="ILWEQ_dom"/>
</dbReference>
<evidence type="ECO:0000259" key="6">
    <source>
        <dbReference type="PROSITE" id="PS50942"/>
    </source>
</evidence>
<evidence type="ECO:0008006" key="10">
    <source>
        <dbReference type="Google" id="ProtNLM"/>
    </source>
</evidence>
<dbReference type="InterPro" id="IPR030224">
    <property type="entry name" value="Sla2_fam"/>
</dbReference>
<protein>
    <recommendedName>
        <fullName evidence="10">I/LWEQ domain protein</fullName>
    </recommendedName>
</protein>
<evidence type="ECO:0000256" key="4">
    <source>
        <dbReference type="ARBA" id="ARBA00023203"/>
    </source>
</evidence>
<feature type="coiled-coil region" evidence="5">
    <location>
        <begin position="858"/>
        <end position="894"/>
    </location>
</feature>
<dbReference type="Proteomes" id="UP001303046">
    <property type="component" value="Unassembled WGS sequence"/>
</dbReference>
<dbReference type="SUPFAM" id="SSF109885">
    <property type="entry name" value="I/LWEQ domain"/>
    <property type="match status" value="1"/>
</dbReference>
<feature type="coiled-coil region" evidence="5">
    <location>
        <begin position="335"/>
        <end position="383"/>
    </location>
</feature>
<dbReference type="EMBL" id="JAVFWL010000003">
    <property type="protein sequence ID" value="KAK6743612.1"/>
    <property type="molecule type" value="Genomic_DNA"/>
</dbReference>
<feature type="domain" description="ENTH" evidence="6">
    <location>
        <begin position="2"/>
        <end position="131"/>
    </location>
</feature>
<dbReference type="SMART" id="SM00307">
    <property type="entry name" value="ILWEQ"/>
    <property type="match status" value="1"/>
</dbReference>
<dbReference type="InterPro" id="IPR013809">
    <property type="entry name" value="ENTH"/>
</dbReference>
<dbReference type="Gene3D" id="1.20.1410.10">
    <property type="entry name" value="I/LWEQ domain"/>
    <property type="match status" value="1"/>
</dbReference>
<evidence type="ECO:0000313" key="9">
    <source>
        <dbReference type="Proteomes" id="UP001303046"/>
    </source>
</evidence>
<keyword evidence="4" id="KW-0009">Actin-binding</keyword>
<dbReference type="InterPro" id="IPR011417">
    <property type="entry name" value="ANTH_dom"/>
</dbReference>
<evidence type="ECO:0000256" key="1">
    <source>
        <dbReference type="ARBA" id="ARBA00004496"/>
    </source>
</evidence>